<gene>
    <name evidence="5" type="primary">Dvir\GJ19985</name>
    <name evidence="5" type="ORF">Dvir_GJ19985</name>
</gene>
<dbReference type="OrthoDB" id="7901229at2759"/>
<dbReference type="InParanoid" id="B4LT73"/>
<dbReference type="FunCoup" id="B4LT73">
    <property type="interactions" value="56"/>
</dbReference>
<evidence type="ECO:0000256" key="2">
    <source>
        <dbReference type="ARBA" id="ARBA00022525"/>
    </source>
</evidence>
<dbReference type="AlphaFoldDB" id="B4LT73"/>
<dbReference type="InterPro" id="IPR053308">
    <property type="entry name" value="Vago-like"/>
</dbReference>
<reference evidence="5 6" key="1">
    <citation type="journal article" date="2007" name="Nature">
        <title>Evolution of genes and genomes on the Drosophila phylogeny.</title>
        <authorList>
            <consortium name="Drosophila 12 Genomes Consortium"/>
            <person name="Clark A.G."/>
            <person name="Eisen M.B."/>
            <person name="Smith D.R."/>
            <person name="Bergman C.M."/>
            <person name="Oliver B."/>
            <person name="Markow T.A."/>
            <person name="Kaufman T.C."/>
            <person name="Kellis M."/>
            <person name="Gelbart W."/>
            <person name="Iyer V.N."/>
            <person name="Pollard D.A."/>
            <person name="Sackton T.B."/>
            <person name="Larracuente A.M."/>
            <person name="Singh N.D."/>
            <person name="Abad J.P."/>
            <person name="Abt D.N."/>
            <person name="Adryan B."/>
            <person name="Aguade M."/>
            <person name="Akashi H."/>
            <person name="Anderson W.W."/>
            <person name="Aquadro C.F."/>
            <person name="Ardell D.H."/>
            <person name="Arguello R."/>
            <person name="Artieri C.G."/>
            <person name="Barbash D.A."/>
            <person name="Barker D."/>
            <person name="Barsanti P."/>
            <person name="Batterham P."/>
            <person name="Batzoglou S."/>
            <person name="Begun D."/>
            <person name="Bhutkar A."/>
            <person name="Blanco E."/>
            <person name="Bosak S.A."/>
            <person name="Bradley R.K."/>
            <person name="Brand A.D."/>
            <person name="Brent M.R."/>
            <person name="Brooks A.N."/>
            <person name="Brown R.H."/>
            <person name="Butlin R.K."/>
            <person name="Caggese C."/>
            <person name="Calvi B.R."/>
            <person name="Bernardo de Carvalho A."/>
            <person name="Caspi A."/>
            <person name="Castrezana S."/>
            <person name="Celniker S.E."/>
            <person name="Chang J.L."/>
            <person name="Chapple C."/>
            <person name="Chatterji S."/>
            <person name="Chinwalla A."/>
            <person name="Civetta A."/>
            <person name="Clifton S.W."/>
            <person name="Comeron J.M."/>
            <person name="Costello J.C."/>
            <person name="Coyne J.A."/>
            <person name="Daub J."/>
            <person name="David R.G."/>
            <person name="Delcher A.L."/>
            <person name="Delehaunty K."/>
            <person name="Do C.B."/>
            <person name="Ebling H."/>
            <person name="Edwards K."/>
            <person name="Eickbush T."/>
            <person name="Evans J.D."/>
            <person name="Filipski A."/>
            <person name="Findeiss S."/>
            <person name="Freyhult E."/>
            <person name="Fulton L."/>
            <person name="Fulton R."/>
            <person name="Garcia A.C."/>
            <person name="Gardiner A."/>
            <person name="Garfield D.A."/>
            <person name="Garvin B.E."/>
            <person name="Gibson G."/>
            <person name="Gilbert D."/>
            <person name="Gnerre S."/>
            <person name="Godfrey J."/>
            <person name="Good R."/>
            <person name="Gotea V."/>
            <person name="Gravely B."/>
            <person name="Greenberg A.J."/>
            <person name="Griffiths-Jones S."/>
            <person name="Gross S."/>
            <person name="Guigo R."/>
            <person name="Gustafson E.A."/>
            <person name="Haerty W."/>
            <person name="Hahn M.W."/>
            <person name="Halligan D.L."/>
            <person name="Halpern A.L."/>
            <person name="Halter G.M."/>
            <person name="Han M.V."/>
            <person name="Heger A."/>
            <person name="Hillier L."/>
            <person name="Hinrichs A.S."/>
            <person name="Holmes I."/>
            <person name="Hoskins R.A."/>
            <person name="Hubisz M.J."/>
            <person name="Hultmark D."/>
            <person name="Huntley M.A."/>
            <person name="Jaffe D.B."/>
            <person name="Jagadeeshan S."/>
            <person name="Jeck W.R."/>
            <person name="Johnson J."/>
            <person name="Jones C.D."/>
            <person name="Jordan W.C."/>
            <person name="Karpen G.H."/>
            <person name="Kataoka E."/>
            <person name="Keightley P.D."/>
            <person name="Kheradpour P."/>
            <person name="Kirkness E.F."/>
            <person name="Koerich L.B."/>
            <person name="Kristiansen K."/>
            <person name="Kudrna D."/>
            <person name="Kulathinal R.J."/>
            <person name="Kumar S."/>
            <person name="Kwok R."/>
            <person name="Lander E."/>
            <person name="Langley C.H."/>
            <person name="Lapoint R."/>
            <person name="Lazzaro B.P."/>
            <person name="Lee S.J."/>
            <person name="Levesque L."/>
            <person name="Li R."/>
            <person name="Lin C.F."/>
            <person name="Lin M.F."/>
            <person name="Lindblad-Toh K."/>
            <person name="Llopart A."/>
            <person name="Long M."/>
            <person name="Low L."/>
            <person name="Lozovsky E."/>
            <person name="Lu J."/>
            <person name="Luo M."/>
            <person name="Machado C.A."/>
            <person name="Makalowski W."/>
            <person name="Marzo M."/>
            <person name="Matsuda M."/>
            <person name="Matzkin L."/>
            <person name="McAllister B."/>
            <person name="McBride C.S."/>
            <person name="McKernan B."/>
            <person name="McKernan K."/>
            <person name="Mendez-Lago M."/>
            <person name="Minx P."/>
            <person name="Mollenhauer M.U."/>
            <person name="Montooth K."/>
            <person name="Mount S.M."/>
            <person name="Mu X."/>
            <person name="Myers E."/>
            <person name="Negre B."/>
            <person name="Newfeld S."/>
            <person name="Nielsen R."/>
            <person name="Noor M.A."/>
            <person name="O'Grady P."/>
            <person name="Pachter L."/>
            <person name="Papaceit M."/>
            <person name="Parisi M.J."/>
            <person name="Parisi M."/>
            <person name="Parts L."/>
            <person name="Pedersen J.S."/>
            <person name="Pesole G."/>
            <person name="Phillippy A.M."/>
            <person name="Ponting C.P."/>
            <person name="Pop M."/>
            <person name="Porcelli D."/>
            <person name="Powell J.R."/>
            <person name="Prohaska S."/>
            <person name="Pruitt K."/>
            <person name="Puig M."/>
            <person name="Quesneville H."/>
            <person name="Ram K.R."/>
            <person name="Rand D."/>
            <person name="Rasmussen M.D."/>
            <person name="Reed L.K."/>
            <person name="Reenan R."/>
            <person name="Reily A."/>
            <person name="Remington K.A."/>
            <person name="Rieger T.T."/>
            <person name="Ritchie M.G."/>
            <person name="Robin C."/>
            <person name="Rogers Y.H."/>
            <person name="Rohde C."/>
            <person name="Rozas J."/>
            <person name="Rubenfield M.J."/>
            <person name="Ruiz A."/>
            <person name="Russo S."/>
            <person name="Salzberg S.L."/>
            <person name="Sanchez-Gracia A."/>
            <person name="Saranga D.J."/>
            <person name="Sato H."/>
            <person name="Schaeffer S.W."/>
            <person name="Schatz M.C."/>
            <person name="Schlenke T."/>
            <person name="Schwartz R."/>
            <person name="Segarra C."/>
            <person name="Singh R.S."/>
            <person name="Sirot L."/>
            <person name="Sirota M."/>
            <person name="Sisneros N.B."/>
            <person name="Smith C.D."/>
            <person name="Smith T.F."/>
            <person name="Spieth J."/>
            <person name="Stage D.E."/>
            <person name="Stark A."/>
            <person name="Stephan W."/>
            <person name="Strausberg R.L."/>
            <person name="Strempel S."/>
            <person name="Sturgill D."/>
            <person name="Sutton G."/>
            <person name="Sutton G.G."/>
            <person name="Tao W."/>
            <person name="Teichmann S."/>
            <person name="Tobari Y.N."/>
            <person name="Tomimura Y."/>
            <person name="Tsolas J.M."/>
            <person name="Valente V.L."/>
            <person name="Venter E."/>
            <person name="Venter J.C."/>
            <person name="Vicario S."/>
            <person name="Vieira F.G."/>
            <person name="Vilella A.J."/>
            <person name="Villasante A."/>
            <person name="Walenz B."/>
            <person name="Wang J."/>
            <person name="Wasserman M."/>
            <person name="Watts T."/>
            <person name="Wilson D."/>
            <person name="Wilson R.K."/>
            <person name="Wing R.A."/>
            <person name="Wolfner M.F."/>
            <person name="Wong A."/>
            <person name="Wong G.K."/>
            <person name="Wu C.I."/>
            <person name="Wu G."/>
            <person name="Yamamoto D."/>
            <person name="Yang H.P."/>
            <person name="Yang S.P."/>
            <person name="Yorke J.A."/>
            <person name="Yoshida K."/>
            <person name="Zdobnov E."/>
            <person name="Zhang P."/>
            <person name="Zhang Y."/>
            <person name="Zimin A.V."/>
            <person name="Baldwin J."/>
            <person name="Abdouelleil A."/>
            <person name="Abdulkadir J."/>
            <person name="Abebe A."/>
            <person name="Abera B."/>
            <person name="Abreu J."/>
            <person name="Acer S.C."/>
            <person name="Aftuck L."/>
            <person name="Alexander A."/>
            <person name="An P."/>
            <person name="Anderson E."/>
            <person name="Anderson S."/>
            <person name="Arachi H."/>
            <person name="Azer M."/>
            <person name="Bachantsang P."/>
            <person name="Barry A."/>
            <person name="Bayul T."/>
            <person name="Berlin A."/>
            <person name="Bessette D."/>
            <person name="Bloom T."/>
            <person name="Blye J."/>
            <person name="Boguslavskiy L."/>
            <person name="Bonnet C."/>
            <person name="Boukhgalter B."/>
            <person name="Bourzgui I."/>
            <person name="Brown A."/>
            <person name="Cahill P."/>
            <person name="Channer S."/>
            <person name="Cheshatsang Y."/>
            <person name="Chuda L."/>
            <person name="Citroen M."/>
            <person name="Collymore A."/>
            <person name="Cooke P."/>
            <person name="Costello M."/>
            <person name="D'Aco K."/>
            <person name="Daza R."/>
            <person name="De Haan G."/>
            <person name="DeGray S."/>
            <person name="DeMaso C."/>
            <person name="Dhargay N."/>
            <person name="Dooley K."/>
            <person name="Dooley E."/>
            <person name="Doricent M."/>
            <person name="Dorje P."/>
            <person name="Dorjee K."/>
            <person name="Dupes A."/>
            <person name="Elong R."/>
            <person name="Falk J."/>
            <person name="Farina A."/>
            <person name="Faro S."/>
            <person name="Ferguson D."/>
            <person name="Fisher S."/>
            <person name="Foley C.D."/>
            <person name="Franke A."/>
            <person name="Friedrich D."/>
            <person name="Gadbois L."/>
            <person name="Gearin G."/>
            <person name="Gearin C.R."/>
            <person name="Giannoukos G."/>
            <person name="Goode T."/>
            <person name="Graham J."/>
            <person name="Grandbois E."/>
            <person name="Grewal S."/>
            <person name="Gyaltsen K."/>
            <person name="Hafez N."/>
            <person name="Hagos B."/>
            <person name="Hall J."/>
            <person name="Henson C."/>
            <person name="Hollinger A."/>
            <person name="Honan T."/>
            <person name="Huard M.D."/>
            <person name="Hughes L."/>
            <person name="Hurhula B."/>
            <person name="Husby M.E."/>
            <person name="Kamat A."/>
            <person name="Kanga B."/>
            <person name="Kashin S."/>
            <person name="Khazanovich D."/>
            <person name="Kisner P."/>
            <person name="Lance K."/>
            <person name="Lara M."/>
            <person name="Lee W."/>
            <person name="Lennon N."/>
            <person name="Letendre F."/>
            <person name="LeVine R."/>
            <person name="Lipovsky A."/>
            <person name="Liu X."/>
            <person name="Liu J."/>
            <person name="Liu S."/>
            <person name="Lokyitsang T."/>
            <person name="Lokyitsang Y."/>
            <person name="Lubonja R."/>
            <person name="Lui A."/>
            <person name="MacDonald P."/>
            <person name="Magnisalis V."/>
            <person name="Maru K."/>
            <person name="Matthews C."/>
            <person name="McCusker W."/>
            <person name="McDonough S."/>
            <person name="Mehta T."/>
            <person name="Meldrim J."/>
            <person name="Meneus L."/>
            <person name="Mihai O."/>
            <person name="Mihalev A."/>
            <person name="Mihova T."/>
            <person name="Mittelman R."/>
            <person name="Mlenga V."/>
            <person name="Montmayeur A."/>
            <person name="Mulrain L."/>
            <person name="Navidi A."/>
            <person name="Naylor J."/>
            <person name="Negash T."/>
            <person name="Nguyen T."/>
            <person name="Nguyen N."/>
            <person name="Nicol R."/>
            <person name="Norbu C."/>
            <person name="Norbu N."/>
            <person name="Novod N."/>
            <person name="O'Neill B."/>
            <person name="Osman S."/>
            <person name="Markiewicz E."/>
            <person name="Oyono O.L."/>
            <person name="Patti C."/>
            <person name="Phunkhang P."/>
            <person name="Pierre F."/>
            <person name="Priest M."/>
            <person name="Raghuraman S."/>
            <person name="Rege F."/>
            <person name="Reyes R."/>
            <person name="Rise C."/>
            <person name="Rogov P."/>
            <person name="Ross K."/>
            <person name="Ryan E."/>
            <person name="Settipalli S."/>
            <person name="Shea T."/>
            <person name="Sherpa N."/>
            <person name="Shi L."/>
            <person name="Shih D."/>
            <person name="Sparrow T."/>
            <person name="Spaulding J."/>
            <person name="Stalker J."/>
            <person name="Stange-Thomann N."/>
            <person name="Stavropoulos S."/>
            <person name="Stone C."/>
            <person name="Strader C."/>
            <person name="Tesfaye S."/>
            <person name="Thomson T."/>
            <person name="Thoulutsang Y."/>
            <person name="Thoulutsang D."/>
            <person name="Topham K."/>
            <person name="Topping I."/>
            <person name="Tsamla T."/>
            <person name="Vassiliev H."/>
            <person name="Vo A."/>
            <person name="Wangchuk T."/>
            <person name="Wangdi T."/>
            <person name="Weiand M."/>
            <person name="Wilkinson J."/>
            <person name="Wilson A."/>
            <person name="Yadav S."/>
            <person name="Young G."/>
            <person name="Yu Q."/>
            <person name="Zembek L."/>
            <person name="Zhong D."/>
            <person name="Zimmer A."/>
            <person name="Zwirko Z."/>
            <person name="Jaffe D.B."/>
            <person name="Alvarez P."/>
            <person name="Brockman W."/>
            <person name="Butler J."/>
            <person name="Chin C."/>
            <person name="Gnerre S."/>
            <person name="Grabherr M."/>
            <person name="Kleber M."/>
            <person name="Mauceli E."/>
            <person name="MacCallum I."/>
        </authorList>
    </citation>
    <scope>NUCLEOTIDE SEQUENCE [LARGE SCALE GENOMIC DNA]</scope>
    <source>
        <strain evidence="6">Tucson 15010-1051.87</strain>
    </source>
</reference>
<dbReference type="HOGENOM" id="CLU_170581_0_0_1"/>
<dbReference type="Pfam" id="PF15430">
    <property type="entry name" value="SVWC"/>
    <property type="match status" value="1"/>
</dbReference>
<dbReference type="KEGG" id="dvi:6629018"/>
<comment type="subcellular location">
    <subcellularLocation>
        <location evidence="1">Secreted</location>
    </subcellularLocation>
</comment>
<dbReference type="EMBL" id="CH940649">
    <property type="protein sequence ID" value="EDW64915.2"/>
    <property type="molecule type" value="Genomic_DNA"/>
</dbReference>
<keyword evidence="3" id="KW-0732">Signal</keyword>
<accession>B4LT73</accession>
<name>B4LT73_DROVI</name>
<organism evidence="5 6">
    <name type="scientific">Drosophila virilis</name>
    <name type="common">Fruit fly</name>
    <dbReference type="NCBI Taxonomy" id="7244"/>
    <lineage>
        <taxon>Eukaryota</taxon>
        <taxon>Metazoa</taxon>
        <taxon>Ecdysozoa</taxon>
        <taxon>Arthropoda</taxon>
        <taxon>Hexapoda</taxon>
        <taxon>Insecta</taxon>
        <taxon>Pterygota</taxon>
        <taxon>Neoptera</taxon>
        <taxon>Endopterygota</taxon>
        <taxon>Diptera</taxon>
        <taxon>Brachycera</taxon>
        <taxon>Muscomorpha</taxon>
        <taxon>Ephydroidea</taxon>
        <taxon>Drosophilidae</taxon>
        <taxon>Drosophila</taxon>
    </lineage>
</organism>
<dbReference type="PANTHER" id="PTHR39957:SF1">
    <property type="entry name" value="AT09846P1-RELATED"/>
    <property type="match status" value="1"/>
</dbReference>
<keyword evidence="2" id="KW-0964">Secreted</keyword>
<keyword evidence="6" id="KW-1185">Reference proteome</keyword>
<dbReference type="GO" id="GO:0005576">
    <property type="term" value="C:extracellular region"/>
    <property type="evidence" value="ECO:0007669"/>
    <property type="project" value="UniProtKB-SubCell"/>
</dbReference>
<feature type="domain" description="Single" evidence="4">
    <location>
        <begin position="35"/>
        <end position="104"/>
    </location>
</feature>
<feature type="chain" id="PRO_5006457415" description="Single domain-containing protein" evidence="3">
    <location>
        <begin position="20"/>
        <end position="105"/>
    </location>
</feature>
<dbReference type="SMART" id="SM01318">
    <property type="entry name" value="SVWC"/>
    <property type="match status" value="1"/>
</dbReference>
<evidence type="ECO:0000256" key="1">
    <source>
        <dbReference type="ARBA" id="ARBA00004613"/>
    </source>
</evidence>
<protein>
    <recommendedName>
        <fullName evidence="4">Single domain-containing protein</fullName>
    </recommendedName>
</protein>
<proteinExistence type="predicted"/>
<dbReference type="InterPro" id="IPR029277">
    <property type="entry name" value="SVWC_dom"/>
</dbReference>
<dbReference type="PANTHER" id="PTHR39957">
    <property type="entry name" value="AT09846P1-RELATED"/>
    <property type="match status" value="1"/>
</dbReference>
<sequence>MHLLILFKLIAYFTLGLQAAEWVGIYYNEKYPGKCVISSELILNEGASIKDPTHECRQIVCGSHGSTIFQSCGIISGLPTTCRFGSFINMDLPYPHCCERTIICS</sequence>
<evidence type="ECO:0000259" key="4">
    <source>
        <dbReference type="SMART" id="SM01318"/>
    </source>
</evidence>
<evidence type="ECO:0000313" key="5">
    <source>
        <dbReference type="EMBL" id="EDW64915.2"/>
    </source>
</evidence>
<evidence type="ECO:0000313" key="6">
    <source>
        <dbReference type="Proteomes" id="UP000008792"/>
    </source>
</evidence>
<evidence type="ECO:0000256" key="3">
    <source>
        <dbReference type="SAM" id="SignalP"/>
    </source>
</evidence>
<dbReference type="Proteomes" id="UP000008792">
    <property type="component" value="Unassembled WGS sequence"/>
</dbReference>
<feature type="signal peptide" evidence="3">
    <location>
        <begin position="1"/>
        <end position="19"/>
    </location>
</feature>